<dbReference type="EMBL" id="JAVIZC010000001">
    <property type="protein sequence ID" value="MDR6101473.1"/>
    <property type="molecule type" value="Genomic_DNA"/>
</dbReference>
<keyword evidence="1" id="KW-1133">Transmembrane helix</keyword>
<dbReference type="AlphaFoldDB" id="A0AAJ2B6Y3"/>
<evidence type="ECO:0000313" key="3">
    <source>
        <dbReference type="Proteomes" id="UP001255601"/>
    </source>
</evidence>
<feature type="transmembrane region" description="Helical" evidence="1">
    <location>
        <begin position="41"/>
        <end position="62"/>
    </location>
</feature>
<dbReference type="RefSeq" id="WP_309770296.1">
    <property type="nucleotide sequence ID" value="NZ_JAVIZC010000001.1"/>
</dbReference>
<keyword evidence="1" id="KW-0812">Transmembrane</keyword>
<protein>
    <submittedName>
        <fullName evidence="2">Uncharacterized protein</fullName>
    </submittedName>
</protein>
<comment type="caution">
    <text evidence="2">The sequence shown here is derived from an EMBL/GenBank/DDBJ whole genome shotgun (WGS) entry which is preliminary data.</text>
</comment>
<evidence type="ECO:0000256" key="1">
    <source>
        <dbReference type="SAM" id="Phobius"/>
    </source>
</evidence>
<name>A0AAJ2B6Y3_9HYPH</name>
<dbReference type="Proteomes" id="UP001255601">
    <property type="component" value="Unassembled WGS sequence"/>
</dbReference>
<proteinExistence type="predicted"/>
<organism evidence="2 3">
    <name type="scientific">Agrobacterium larrymoorei</name>
    <dbReference type="NCBI Taxonomy" id="160699"/>
    <lineage>
        <taxon>Bacteria</taxon>
        <taxon>Pseudomonadati</taxon>
        <taxon>Pseudomonadota</taxon>
        <taxon>Alphaproteobacteria</taxon>
        <taxon>Hyphomicrobiales</taxon>
        <taxon>Rhizobiaceae</taxon>
        <taxon>Rhizobium/Agrobacterium group</taxon>
        <taxon>Agrobacterium</taxon>
    </lineage>
</organism>
<feature type="transmembrane region" description="Helical" evidence="1">
    <location>
        <begin position="12"/>
        <end position="35"/>
    </location>
</feature>
<gene>
    <name evidence="2" type="ORF">QE369_001651</name>
</gene>
<accession>A0AAJ2B6Y3</accession>
<sequence>MSEPRLAKSSRLLVLGVFVSMVGVFTGLAGLMAGFEFAKPILIASASGMIAVFWLSDVFGPFDRFSSRKRKQD</sequence>
<evidence type="ECO:0000313" key="2">
    <source>
        <dbReference type="EMBL" id="MDR6101473.1"/>
    </source>
</evidence>
<keyword evidence="1" id="KW-0472">Membrane</keyword>
<reference evidence="2" key="1">
    <citation type="submission" date="2023-08" db="EMBL/GenBank/DDBJ databases">
        <title>Functional and genomic diversity of the sorghum phyllosphere microbiome.</title>
        <authorList>
            <person name="Shade A."/>
        </authorList>
    </citation>
    <scope>NUCLEOTIDE SEQUENCE</scope>
    <source>
        <strain evidence="2">SORGH_AS_0974</strain>
    </source>
</reference>